<dbReference type="SUPFAM" id="SSF54786">
    <property type="entry name" value="YcfA/nrd intein domain"/>
    <property type="match status" value="1"/>
</dbReference>
<keyword evidence="5" id="KW-0378">Hydrolase</keyword>
<comment type="similarity">
    <text evidence="1">Belongs to the HicA mRNA interferase family.</text>
</comment>
<dbReference type="Pfam" id="PF07927">
    <property type="entry name" value="HicA_toxin"/>
    <property type="match status" value="1"/>
</dbReference>
<dbReference type="EMBL" id="JAWXRC010000042">
    <property type="protein sequence ID" value="MDX6033953.1"/>
    <property type="molecule type" value="Genomic_DNA"/>
</dbReference>
<reference evidence="8" key="1">
    <citation type="submission" date="2023-11" db="EMBL/GenBank/DDBJ databases">
        <title>Scandinavium wanjuensis sp. nov., isolated from lettuce South Korea.</title>
        <authorList>
            <person name="Park J."/>
            <person name="Park S."/>
            <person name="Oh K.K."/>
            <person name="Cho G.S."/>
            <person name="Franz C.M.A.P."/>
        </authorList>
    </citation>
    <scope>NUCLEOTIDE SEQUENCE</scope>
    <source>
        <strain evidence="8">V105_12</strain>
    </source>
</reference>
<evidence type="ECO:0000313" key="9">
    <source>
        <dbReference type="Proteomes" id="UP001282336"/>
    </source>
</evidence>
<dbReference type="GO" id="GO:0016787">
    <property type="term" value="F:hydrolase activity"/>
    <property type="evidence" value="ECO:0007669"/>
    <property type="project" value="UniProtKB-KW"/>
</dbReference>
<evidence type="ECO:0000256" key="6">
    <source>
        <dbReference type="ARBA" id="ARBA00022884"/>
    </source>
</evidence>
<keyword evidence="7" id="KW-0346">Stress response</keyword>
<evidence type="ECO:0000256" key="5">
    <source>
        <dbReference type="ARBA" id="ARBA00022801"/>
    </source>
</evidence>
<keyword evidence="4" id="KW-0255">Endonuclease</keyword>
<name>A0AAJ2VZG6_9ENTR</name>
<keyword evidence="2" id="KW-1277">Toxin-antitoxin system</keyword>
<evidence type="ECO:0000256" key="4">
    <source>
        <dbReference type="ARBA" id="ARBA00022759"/>
    </source>
</evidence>
<dbReference type="GO" id="GO:0004519">
    <property type="term" value="F:endonuclease activity"/>
    <property type="evidence" value="ECO:0007669"/>
    <property type="project" value="UniProtKB-KW"/>
</dbReference>
<evidence type="ECO:0000313" key="8">
    <source>
        <dbReference type="EMBL" id="MDX6033953.1"/>
    </source>
</evidence>
<evidence type="ECO:0000256" key="1">
    <source>
        <dbReference type="ARBA" id="ARBA00006620"/>
    </source>
</evidence>
<evidence type="ECO:0000256" key="3">
    <source>
        <dbReference type="ARBA" id="ARBA00022722"/>
    </source>
</evidence>
<dbReference type="InterPro" id="IPR038570">
    <property type="entry name" value="HicA_sf"/>
</dbReference>
<sequence length="61" mass="7032">MKYSEFKRWLLRHGAELTKAPGGGSHYKVLRQGKRSVFPDHGAKEMPEPLRRAILKDLEVD</sequence>
<protein>
    <submittedName>
        <fullName evidence="8">Type II toxin-antitoxin system HicA family toxin</fullName>
    </submittedName>
</protein>
<keyword evidence="6" id="KW-0694">RNA-binding</keyword>
<evidence type="ECO:0000256" key="2">
    <source>
        <dbReference type="ARBA" id="ARBA00022649"/>
    </source>
</evidence>
<dbReference type="RefSeq" id="WP_319630378.1">
    <property type="nucleotide sequence ID" value="NZ_JAWXRB010000045.1"/>
</dbReference>
<dbReference type="AlphaFoldDB" id="A0AAJ2VZG6"/>
<keyword evidence="3" id="KW-0540">Nuclease</keyword>
<organism evidence="8 9">
    <name type="scientific">Scandinavium lactucae</name>
    <dbReference type="NCBI Taxonomy" id="3095028"/>
    <lineage>
        <taxon>Bacteria</taxon>
        <taxon>Pseudomonadati</taxon>
        <taxon>Pseudomonadota</taxon>
        <taxon>Gammaproteobacteria</taxon>
        <taxon>Enterobacterales</taxon>
        <taxon>Enterobacteriaceae</taxon>
        <taxon>Scandinavium</taxon>
    </lineage>
</organism>
<dbReference type="InterPro" id="IPR012933">
    <property type="entry name" value="HicA_mRNA_interferase"/>
</dbReference>
<dbReference type="GO" id="GO:0003729">
    <property type="term" value="F:mRNA binding"/>
    <property type="evidence" value="ECO:0007669"/>
    <property type="project" value="InterPro"/>
</dbReference>
<proteinExistence type="inferred from homology"/>
<dbReference type="Gene3D" id="3.30.920.30">
    <property type="entry name" value="Hypothetical protein"/>
    <property type="match status" value="1"/>
</dbReference>
<dbReference type="Proteomes" id="UP001282336">
    <property type="component" value="Unassembled WGS sequence"/>
</dbReference>
<accession>A0AAJ2VZG6</accession>
<gene>
    <name evidence="8" type="ORF">SIL20_20845</name>
</gene>
<comment type="caution">
    <text evidence="8">The sequence shown here is derived from an EMBL/GenBank/DDBJ whole genome shotgun (WGS) entry which is preliminary data.</text>
</comment>
<evidence type="ECO:0000256" key="7">
    <source>
        <dbReference type="ARBA" id="ARBA00023016"/>
    </source>
</evidence>